<feature type="domain" description="Peptidase S12 Pab87-related C-terminal" evidence="2">
    <location>
        <begin position="381"/>
        <end position="452"/>
    </location>
</feature>
<dbReference type="Gene3D" id="3.40.710.10">
    <property type="entry name" value="DD-peptidase/beta-lactamase superfamily"/>
    <property type="match status" value="1"/>
</dbReference>
<evidence type="ECO:0000313" key="4">
    <source>
        <dbReference type="Proteomes" id="UP000188184"/>
    </source>
</evidence>
<dbReference type="KEGG" id="pmar:B0X71_17970"/>
<evidence type="ECO:0000313" key="3">
    <source>
        <dbReference type="EMBL" id="AQQ54802.1"/>
    </source>
</evidence>
<dbReference type="PANTHER" id="PTHR46825">
    <property type="entry name" value="D-ALANYL-D-ALANINE-CARBOXYPEPTIDASE/ENDOPEPTIDASE AMPH"/>
    <property type="match status" value="1"/>
</dbReference>
<protein>
    <submittedName>
        <fullName evidence="3">Uncharacterized protein</fullName>
    </submittedName>
</protein>
<dbReference type="RefSeq" id="WP_077590703.1">
    <property type="nucleotide sequence ID" value="NZ_CP019640.1"/>
</dbReference>
<dbReference type="SUPFAM" id="SSF56601">
    <property type="entry name" value="beta-lactamase/transpeptidase-like"/>
    <property type="match status" value="1"/>
</dbReference>
<dbReference type="Pfam" id="PF11954">
    <property type="entry name" value="DUF3471"/>
    <property type="match status" value="1"/>
</dbReference>
<organism evidence="3 4">
    <name type="scientific">Planococcus lenghuensis</name>
    <dbReference type="NCBI Taxonomy" id="2213202"/>
    <lineage>
        <taxon>Bacteria</taxon>
        <taxon>Bacillati</taxon>
        <taxon>Bacillota</taxon>
        <taxon>Bacilli</taxon>
        <taxon>Bacillales</taxon>
        <taxon>Caryophanaceae</taxon>
        <taxon>Planococcus</taxon>
    </lineage>
</organism>
<dbReference type="EMBL" id="CP019640">
    <property type="protein sequence ID" value="AQQ54802.1"/>
    <property type="molecule type" value="Genomic_DNA"/>
</dbReference>
<dbReference type="Pfam" id="PF00144">
    <property type="entry name" value="Beta-lactamase"/>
    <property type="match status" value="1"/>
</dbReference>
<dbReference type="InterPro" id="IPR050491">
    <property type="entry name" value="AmpC-like"/>
</dbReference>
<feature type="domain" description="Beta-lactamase-related" evidence="1">
    <location>
        <begin position="21"/>
        <end position="369"/>
    </location>
</feature>
<reference evidence="3 4" key="1">
    <citation type="submission" date="2017-02" db="EMBL/GenBank/DDBJ databases">
        <title>The complete genomic sequence of a novel cold adapted crude oil-degrading bacterium Planococcus qaidamina Y42.</title>
        <authorList>
            <person name="Yang R."/>
        </authorList>
    </citation>
    <scope>NUCLEOTIDE SEQUENCE [LARGE SCALE GENOMIC DNA]</scope>
    <source>
        <strain evidence="3 4">Y42</strain>
    </source>
</reference>
<dbReference type="OrthoDB" id="9803467at2"/>
<dbReference type="Proteomes" id="UP000188184">
    <property type="component" value="Chromosome"/>
</dbReference>
<proteinExistence type="predicted"/>
<name>A0A1Q2L4K8_9BACL</name>
<evidence type="ECO:0000259" key="2">
    <source>
        <dbReference type="Pfam" id="PF11954"/>
    </source>
</evidence>
<evidence type="ECO:0000259" key="1">
    <source>
        <dbReference type="Pfam" id="PF00144"/>
    </source>
</evidence>
<sequence length="475" mass="52835">MCRGKENNELDAELEAWCNKENVPGMALIAMQNGERIFEKYAGFRNVEQRLPVTPDTVFGVASITKSLTALAIMQLVDENKLAVEDPVVKWLPEFRLPDQAHDTAITIHHLLTHTSGLPGMEAVHRARAVSIIEDPDGAELFDNPAPLEKVLTVETVEDVMDVVADTEFRLLAPPGELFNYSNEGYALLQEIIERAGGKPYIAYVQERILNPLGMDRSVFRTEELQTMTDVTELYAYRKKREVFHSPAWWDVGRIYSNGSLKASAADLVKYAELFRRSGLAGSERIISEAGMRRMTAPHVWLPTGAAYGYGLQIDPEPEFRLFGHGGSIKGVSSHMKIAPEAGMTLVVLMNIADAPAGDIAMRTLRRLLGLPDAGPPPEDVLESERLEMYAGRYESAEGQRAEVTLQEGTLRVQAGQESYPLRPYDEHGFVTPGGDRLKFLTDDRGDITALFKGVRVLPKITQDCHGKMERKTVR</sequence>
<dbReference type="InterPro" id="IPR021860">
    <property type="entry name" value="Peptidase_S12_Pab87-rel_C"/>
</dbReference>
<keyword evidence="4" id="KW-1185">Reference proteome</keyword>
<dbReference type="PANTHER" id="PTHR46825:SF9">
    <property type="entry name" value="BETA-LACTAMASE-RELATED DOMAIN-CONTAINING PROTEIN"/>
    <property type="match status" value="1"/>
</dbReference>
<dbReference type="AlphaFoldDB" id="A0A1Q2L4K8"/>
<dbReference type="InterPro" id="IPR012338">
    <property type="entry name" value="Beta-lactam/transpept-like"/>
</dbReference>
<accession>A0A1Q2L4K8</accession>
<gene>
    <name evidence="3" type="ORF">B0X71_17970</name>
</gene>
<dbReference type="InterPro" id="IPR001466">
    <property type="entry name" value="Beta-lactam-related"/>
</dbReference>